<keyword evidence="2" id="KW-1185">Reference proteome</keyword>
<dbReference type="Gene3D" id="3.60.10.10">
    <property type="entry name" value="Endonuclease/exonuclease/phosphatase"/>
    <property type="match status" value="1"/>
</dbReference>
<comment type="caution">
    <text evidence="1">The sequence shown here is derived from an EMBL/GenBank/DDBJ whole genome shotgun (WGS) entry which is preliminary data.</text>
</comment>
<dbReference type="InterPro" id="IPR036691">
    <property type="entry name" value="Endo/exonu/phosph_ase_sf"/>
</dbReference>
<dbReference type="Proteomes" id="UP001160148">
    <property type="component" value="Unassembled WGS sequence"/>
</dbReference>
<dbReference type="AlphaFoldDB" id="A0AAV0W917"/>
<evidence type="ECO:0000313" key="1">
    <source>
        <dbReference type="EMBL" id="CAI6352311.1"/>
    </source>
</evidence>
<dbReference type="SUPFAM" id="SSF56219">
    <property type="entry name" value="DNase I-like"/>
    <property type="match status" value="1"/>
</dbReference>
<proteinExistence type="predicted"/>
<evidence type="ECO:0000313" key="2">
    <source>
        <dbReference type="Proteomes" id="UP001160148"/>
    </source>
</evidence>
<accession>A0AAV0W917</accession>
<dbReference type="EMBL" id="CARXXK010000001">
    <property type="protein sequence ID" value="CAI6352311.1"/>
    <property type="molecule type" value="Genomic_DNA"/>
</dbReference>
<reference evidence="1 2" key="1">
    <citation type="submission" date="2023-01" db="EMBL/GenBank/DDBJ databases">
        <authorList>
            <person name="Whitehead M."/>
        </authorList>
    </citation>
    <scope>NUCLEOTIDE SEQUENCE [LARGE SCALE GENOMIC DNA]</scope>
</reference>
<protein>
    <submittedName>
        <fullName evidence="1">Uncharacterized protein</fullName>
    </submittedName>
</protein>
<gene>
    <name evidence="1" type="ORF">MEUPH1_LOCUS8570</name>
</gene>
<sequence>MSIVSKLNTFIPLLFTSGFDIIAFTETLLHPFISTAELNFKNYTIFCGDRCSLNSSSGQSGGVLIAIKSTLICTFLNVSVKSVEHVFVQLNLGPNTLILGCVYIPTLSPLSLYEQFFVAVNELFISNPKAKCIL</sequence>
<name>A0AAV0W917_9HEMI</name>
<organism evidence="1 2">
    <name type="scientific">Macrosiphum euphorbiae</name>
    <name type="common">potato aphid</name>
    <dbReference type="NCBI Taxonomy" id="13131"/>
    <lineage>
        <taxon>Eukaryota</taxon>
        <taxon>Metazoa</taxon>
        <taxon>Ecdysozoa</taxon>
        <taxon>Arthropoda</taxon>
        <taxon>Hexapoda</taxon>
        <taxon>Insecta</taxon>
        <taxon>Pterygota</taxon>
        <taxon>Neoptera</taxon>
        <taxon>Paraneoptera</taxon>
        <taxon>Hemiptera</taxon>
        <taxon>Sternorrhyncha</taxon>
        <taxon>Aphidomorpha</taxon>
        <taxon>Aphidoidea</taxon>
        <taxon>Aphididae</taxon>
        <taxon>Macrosiphini</taxon>
        <taxon>Macrosiphum</taxon>
    </lineage>
</organism>